<evidence type="ECO:0000313" key="2">
    <source>
        <dbReference type="Proteomes" id="UP001333110"/>
    </source>
</evidence>
<gene>
    <name evidence="1" type="ORF">QYF61_024541</name>
</gene>
<reference evidence="1 2" key="1">
    <citation type="journal article" date="2023" name="J. Hered.">
        <title>Chromosome-level genome of the wood stork (Mycteria americana) provides insight into avian chromosome evolution.</title>
        <authorList>
            <person name="Flamio R. Jr."/>
            <person name="Ramstad K.M."/>
        </authorList>
    </citation>
    <scope>NUCLEOTIDE SEQUENCE [LARGE SCALE GENOMIC DNA]</scope>
    <source>
        <strain evidence="1">JAX WOST 10</strain>
    </source>
</reference>
<keyword evidence="2" id="KW-1185">Reference proteome</keyword>
<name>A0AAN7MZU7_MYCAM</name>
<dbReference type="AlphaFoldDB" id="A0AAN7MZU7"/>
<protein>
    <submittedName>
        <fullName evidence="1">Uncharacterized protein</fullName>
    </submittedName>
</protein>
<sequence>MATDGTNRCLRQRQKVLTVPQLVPSRGFMSGSELRILSEVARPTYGARLGEMGLMKKGEAVRVITSIHLDLTKAFDPGSHSDILTTKVKWQKDDMDNNLNFFSVSSDGRIVSWTLVKLQ</sequence>
<accession>A0AAN7MZU7</accession>
<dbReference type="EMBL" id="JAUNZN010000009">
    <property type="protein sequence ID" value="KAK4816899.1"/>
    <property type="molecule type" value="Genomic_DNA"/>
</dbReference>
<dbReference type="Proteomes" id="UP001333110">
    <property type="component" value="Unassembled WGS sequence"/>
</dbReference>
<proteinExistence type="predicted"/>
<comment type="caution">
    <text evidence="1">The sequence shown here is derived from an EMBL/GenBank/DDBJ whole genome shotgun (WGS) entry which is preliminary data.</text>
</comment>
<evidence type="ECO:0000313" key="1">
    <source>
        <dbReference type="EMBL" id="KAK4816899.1"/>
    </source>
</evidence>
<organism evidence="1 2">
    <name type="scientific">Mycteria americana</name>
    <name type="common">Wood stork</name>
    <dbReference type="NCBI Taxonomy" id="33587"/>
    <lineage>
        <taxon>Eukaryota</taxon>
        <taxon>Metazoa</taxon>
        <taxon>Chordata</taxon>
        <taxon>Craniata</taxon>
        <taxon>Vertebrata</taxon>
        <taxon>Euteleostomi</taxon>
        <taxon>Archelosauria</taxon>
        <taxon>Archosauria</taxon>
        <taxon>Dinosauria</taxon>
        <taxon>Saurischia</taxon>
        <taxon>Theropoda</taxon>
        <taxon>Coelurosauria</taxon>
        <taxon>Aves</taxon>
        <taxon>Neognathae</taxon>
        <taxon>Neoaves</taxon>
        <taxon>Aequornithes</taxon>
        <taxon>Ciconiiformes</taxon>
        <taxon>Ciconiidae</taxon>
        <taxon>Mycteria</taxon>
    </lineage>
</organism>